<dbReference type="OrthoDB" id="338152at2759"/>
<evidence type="ECO:0000256" key="1">
    <source>
        <dbReference type="SAM" id="Coils"/>
    </source>
</evidence>
<organism evidence="2 3">
    <name type="scientific">Eimeria acervulina</name>
    <name type="common">Coccidian parasite</name>
    <dbReference type="NCBI Taxonomy" id="5801"/>
    <lineage>
        <taxon>Eukaryota</taxon>
        <taxon>Sar</taxon>
        <taxon>Alveolata</taxon>
        <taxon>Apicomplexa</taxon>
        <taxon>Conoidasida</taxon>
        <taxon>Coccidia</taxon>
        <taxon>Eucoccidiorida</taxon>
        <taxon>Eimeriorina</taxon>
        <taxon>Eimeriidae</taxon>
        <taxon>Eimeria</taxon>
    </lineage>
</organism>
<dbReference type="OMA" id="QIEVWNE"/>
<accession>U6GWP0</accession>
<feature type="coiled-coil region" evidence="1">
    <location>
        <begin position="128"/>
        <end position="169"/>
    </location>
</feature>
<keyword evidence="2" id="KW-0812">Transmembrane</keyword>
<dbReference type="AlphaFoldDB" id="U6GWP0"/>
<reference evidence="2" key="2">
    <citation type="submission" date="2013-10" db="EMBL/GenBank/DDBJ databases">
        <authorList>
            <person name="Aslett M."/>
        </authorList>
    </citation>
    <scope>NUCLEOTIDE SEQUENCE [LARGE SCALE GENOMIC DNA]</scope>
    <source>
        <strain evidence="2">Houghton</strain>
    </source>
</reference>
<dbReference type="GeneID" id="25271269"/>
<evidence type="ECO:0000313" key="3">
    <source>
        <dbReference type="Proteomes" id="UP000018050"/>
    </source>
</evidence>
<proteinExistence type="predicted"/>
<keyword evidence="2" id="KW-0472">Membrane</keyword>
<reference evidence="2" key="1">
    <citation type="submission" date="2013-10" db="EMBL/GenBank/DDBJ databases">
        <title>Genomic analysis of the causative agents of coccidiosis in chickens.</title>
        <authorList>
            <person name="Reid A.J."/>
            <person name="Blake D."/>
            <person name="Billington K."/>
            <person name="Browne H."/>
            <person name="Dunn M."/>
            <person name="Hung S."/>
            <person name="Kawahara F."/>
            <person name="Miranda-Saavedra D."/>
            <person name="Mourier T."/>
            <person name="Nagra H."/>
            <person name="Otto T.D."/>
            <person name="Rawlings N."/>
            <person name="Sanchez A."/>
            <person name="Sanders M."/>
            <person name="Subramaniam C."/>
            <person name="Tay Y."/>
            <person name="Dear P."/>
            <person name="Doerig C."/>
            <person name="Gruber A."/>
            <person name="Parkinson J."/>
            <person name="Shirley M."/>
            <person name="Wan K.L."/>
            <person name="Berriman M."/>
            <person name="Tomley F."/>
            <person name="Pain A."/>
        </authorList>
    </citation>
    <scope>NUCLEOTIDE SEQUENCE [LARGE SCALE GENOMIC DNA]</scope>
    <source>
        <strain evidence="2">Houghton</strain>
    </source>
</reference>
<evidence type="ECO:0000313" key="2">
    <source>
        <dbReference type="EMBL" id="CDI82979.1"/>
    </source>
</evidence>
<dbReference type="EMBL" id="HG673004">
    <property type="protein sequence ID" value="CDI82979.1"/>
    <property type="molecule type" value="Genomic_DNA"/>
</dbReference>
<dbReference type="RefSeq" id="XP_013247804.1">
    <property type="nucleotide sequence ID" value="XM_013392350.1"/>
</dbReference>
<dbReference type="Proteomes" id="UP000018050">
    <property type="component" value="Unassembled WGS sequence"/>
</dbReference>
<gene>
    <name evidence="2" type="ORF">EAH_00031990</name>
</gene>
<name>U6GWP0_EIMAC</name>
<dbReference type="VEuPathDB" id="ToxoDB:EAH_00031990"/>
<keyword evidence="1" id="KW-0175">Coiled coil</keyword>
<keyword evidence="3" id="KW-1185">Reference proteome</keyword>
<protein>
    <submittedName>
        <fullName evidence="2">Multi-pass transmembrane protein, related</fullName>
    </submittedName>
</protein>
<sequence length="429" mass="48572">MSYLFQPFSLGTNESIEDTFIAPPDNVQESRDAMEEVERYKVSRNSGSSCTTTLSVATAAQQLQRRLLYDDFQKCGILPESVVTLPELLTRLRTSARHYDEEMLRRIYAALSSFRGLRESCITGRIFIEAYMKRRRELLAVLESARGELDGAELMLQQAEAHLSSLSMDPNASLIEESKLTAQVACLQNLDSGSPAAAEGGKSFLHLSLSLYSRLFALITLALQISSPWGVALRSTDIFKVHLECQQQVIETAAVRVERGVCFYNEVFSFEISSREGDLRLCLIKVDPNSGREELVGDCSVLLQDLSDQKKREFVKEIWGHAGEIVLSCQWIFSKRALYEQYLHEFTVRREAKIRELSDYQEELDKLNRPFCIVDSGGGGMWNCVKVIPEVLSRQMEDLREYLKLPGWLVSLMACIVALDDLKTQAHMH</sequence>